<dbReference type="InterPro" id="IPR037293">
    <property type="entry name" value="Gal_Oxidase_central_sf"/>
</dbReference>
<comment type="caution">
    <text evidence="4">The sequence shown here is derived from an EMBL/GenBank/DDBJ whole genome shotgun (WGS) entry which is preliminary data.</text>
</comment>
<evidence type="ECO:0000256" key="1">
    <source>
        <dbReference type="ARBA" id="ARBA00022441"/>
    </source>
</evidence>
<dbReference type="PANTHER" id="PTHR46344">
    <property type="entry name" value="OS02G0202900 PROTEIN"/>
    <property type="match status" value="1"/>
</dbReference>
<dbReference type="InterPro" id="IPR011043">
    <property type="entry name" value="Gal_Oxase/kelch_b-propeller"/>
</dbReference>
<reference evidence="5" key="1">
    <citation type="journal article" date="2020" name="Appl. Environ. Microbiol.">
        <title>Diazotrophic Anaeromyxobacter Isolates from Soils.</title>
        <authorList>
            <person name="Masuda Y."/>
            <person name="Yamanaka H."/>
            <person name="Xu Z.X."/>
            <person name="Shiratori Y."/>
            <person name="Aono T."/>
            <person name="Amachi S."/>
            <person name="Senoo K."/>
            <person name="Itoh H."/>
        </authorList>
    </citation>
    <scope>NUCLEOTIDE SEQUENCE [LARGE SCALE GENOMIC DNA]</scope>
    <source>
        <strain evidence="5">R267</strain>
    </source>
</reference>
<sequence length="1028" mass="101577">MTASRRIPAASLVTIVVCGALACGPQRPTDGTAGHRAPGASTALQNSTATGAMTSQHVRGAGARLADGRVVVTGGWSPASTAMDVFDPVSGTWAAGPPSPGGRDDHFALALGDGRVALAGGTASSVDVFDPASGTWAHLADAYRQYSAAALLEDGRVLVVGGYDGVISDLASVAIFDPVLGTLQPTGSLQTSRDAHRVVALADGRALVLGGRHASTDLASTELYDPQTGTFSPGAPMSTPRMTPAVVRLADGRVLVAGGWHGAELASAEIYDPAANTWTPTGSMLHARQLHQAVLLPDGRVAVVGGVVAGAISTADVEVFDPATGTFALGASLMQARYYETSVLLATGQLLAAGGEGSGTYLTSAEIVDLGPCTPTTCAAAGKTCGAIPDGCGGTLACGSCAAGETCTANVCGVCAPATCGSLGASCGAASDGCGGTLQCGTCGAGQACVSGACVCTPTTCAAQGKTCGTLPDGCGGTLSCGSCGAGTACSASNVCVALPGNATFDAAFGAPRCAAPGASSCGSGSLLVGRAALGPELHAPNTIDGCADRTAGTFHSDESLDALRVSTLDGAPFAAGSAVRLEADVWAYTGYSSDALDLYVAADATKPAWKLVTTIVPSKAGAQTLSTTTTLPRGGTVQAVRGVFRFGGSALPCSTGSYDDHDDLLFPVVQPPDTTPPTVTLTAPAATYLAGTITLQATASDDVGVVRVAFLDGTMEVASAVAPPWQASWNTTGVANGARTLSAVAYDAAGNSASASRQVVVDNAKPTAQLVSPAAGATVSGTVTIAADATDNEAVVKVAFYDGTVLVGTRTASPWSVSWSAASAASGSHALTAQAFDAAGNVGVSPAVTVTVAGGSAGTGVATFDSVRRVPLCASVGVSCDSGTLLNGRAGLGPEVNAPNTLGGSCGDGTSGTYHVDESLDRLKISTLDGGPLAAGKTVRVDATVWVWGASSDWLDLYYAASADSPTWTFIKTIAPTASGLQTLSTTYVLPSGAVQAIRGVFRYGGSAASCAAGSYNDVDDLAFAVQ</sequence>
<dbReference type="Pfam" id="PF17957">
    <property type="entry name" value="Big_7"/>
    <property type="match status" value="2"/>
</dbReference>
<dbReference type="InterPro" id="IPR013783">
    <property type="entry name" value="Ig-like_fold"/>
</dbReference>
<dbReference type="PANTHER" id="PTHR46344:SF27">
    <property type="entry name" value="KELCH REPEAT SUPERFAMILY PROTEIN"/>
    <property type="match status" value="1"/>
</dbReference>
<dbReference type="InterPro" id="IPR015915">
    <property type="entry name" value="Kelch-typ_b-propeller"/>
</dbReference>
<evidence type="ECO:0000313" key="5">
    <source>
        <dbReference type="Proteomes" id="UP000503640"/>
    </source>
</evidence>
<dbReference type="Gene3D" id="2.60.40.10">
    <property type="entry name" value="Immunoglobulins"/>
    <property type="match status" value="2"/>
</dbReference>
<name>A0A7I9VQT2_9BACT</name>
<dbReference type="Gene3D" id="2.130.10.80">
    <property type="entry name" value="Galactose oxidase/kelch, beta-propeller"/>
    <property type="match status" value="3"/>
</dbReference>
<dbReference type="AlphaFoldDB" id="A0A7I9VQT2"/>
<protein>
    <submittedName>
        <fullName evidence="4">Uncharacterized protein</fullName>
    </submittedName>
</protein>
<dbReference type="SUPFAM" id="SSF50965">
    <property type="entry name" value="Galactose oxidase, central domain"/>
    <property type="match status" value="1"/>
</dbReference>
<accession>A0A7I9VQT2</accession>
<dbReference type="Pfam" id="PF01344">
    <property type="entry name" value="Kelch_1"/>
    <property type="match status" value="2"/>
</dbReference>
<keyword evidence="3" id="KW-0732">Signal</keyword>
<dbReference type="PROSITE" id="PS51257">
    <property type="entry name" value="PROKAR_LIPOPROTEIN"/>
    <property type="match status" value="1"/>
</dbReference>
<dbReference type="SMART" id="SM00612">
    <property type="entry name" value="Kelch"/>
    <property type="match status" value="5"/>
</dbReference>
<keyword evidence="5" id="KW-1185">Reference proteome</keyword>
<keyword evidence="1" id="KW-0880">Kelch repeat</keyword>
<dbReference type="Proteomes" id="UP000503640">
    <property type="component" value="Unassembled WGS sequence"/>
</dbReference>
<evidence type="ECO:0000256" key="2">
    <source>
        <dbReference type="ARBA" id="ARBA00022737"/>
    </source>
</evidence>
<dbReference type="RefSeq" id="WP_176067663.1">
    <property type="nucleotide sequence ID" value="NZ_BJTG01000009.1"/>
</dbReference>
<proteinExistence type="predicted"/>
<feature type="chain" id="PRO_5029796750" evidence="3">
    <location>
        <begin position="23"/>
        <end position="1028"/>
    </location>
</feature>
<dbReference type="Gene3D" id="2.120.10.80">
    <property type="entry name" value="Kelch-type beta propeller"/>
    <property type="match status" value="1"/>
</dbReference>
<evidence type="ECO:0000256" key="3">
    <source>
        <dbReference type="SAM" id="SignalP"/>
    </source>
</evidence>
<dbReference type="InterPro" id="IPR006652">
    <property type="entry name" value="Kelch_1"/>
</dbReference>
<keyword evidence="2" id="KW-0677">Repeat</keyword>
<organism evidence="4 5">
    <name type="scientific">Anaeromyxobacter diazotrophicus</name>
    <dbReference type="NCBI Taxonomy" id="2590199"/>
    <lineage>
        <taxon>Bacteria</taxon>
        <taxon>Pseudomonadati</taxon>
        <taxon>Myxococcota</taxon>
        <taxon>Myxococcia</taxon>
        <taxon>Myxococcales</taxon>
        <taxon>Cystobacterineae</taxon>
        <taxon>Anaeromyxobacteraceae</taxon>
        <taxon>Anaeromyxobacter</taxon>
    </lineage>
</organism>
<feature type="signal peptide" evidence="3">
    <location>
        <begin position="1"/>
        <end position="22"/>
    </location>
</feature>
<gene>
    <name evidence="4" type="ORF">AMYX_35170</name>
</gene>
<dbReference type="EMBL" id="BJTG01000009">
    <property type="protein sequence ID" value="GEJ58776.1"/>
    <property type="molecule type" value="Genomic_DNA"/>
</dbReference>
<evidence type="ECO:0000313" key="4">
    <source>
        <dbReference type="EMBL" id="GEJ58776.1"/>
    </source>
</evidence>